<feature type="domain" description="FMN-binding" evidence="2">
    <location>
        <begin position="91"/>
        <end position="172"/>
    </location>
</feature>
<dbReference type="InterPro" id="IPR007329">
    <property type="entry name" value="FMN-bd"/>
</dbReference>
<evidence type="ECO:0000256" key="1">
    <source>
        <dbReference type="SAM" id="SignalP"/>
    </source>
</evidence>
<dbReference type="SMART" id="SM00900">
    <property type="entry name" value="FMN_bind"/>
    <property type="match status" value="1"/>
</dbReference>
<keyword evidence="1" id="KW-0732">Signal</keyword>
<sequence>MHPLTPTTLTLLAAASSSAFATQYLTAEQAQQTIFPEANRFKPQPLQLSAEQMKLVETLAGLPARSVSWRVTAAYQDEKLLGYVVLDDVIGKFELISYAVGLLPDASVRQIEILAYRESHGFEIRNANWRRQFAGKTAAQGIAVGEGIANISGATLSCTHVTDGVRRIAAIARIALKK</sequence>
<dbReference type="GO" id="GO:0010181">
    <property type="term" value="F:FMN binding"/>
    <property type="evidence" value="ECO:0007669"/>
    <property type="project" value="InterPro"/>
</dbReference>
<dbReference type="RefSeq" id="WP_176803045.1">
    <property type="nucleotide sequence ID" value="NZ_JABXYJ010000004.1"/>
</dbReference>
<dbReference type="AlphaFoldDB" id="A0A850QEP0"/>
<protein>
    <submittedName>
        <fullName evidence="3">FMN-binding protein</fullName>
    </submittedName>
</protein>
<accession>A0A850QEP0</accession>
<keyword evidence="4" id="KW-1185">Reference proteome</keyword>
<feature type="signal peptide" evidence="1">
    <location>
        <begin position="1"/>
        <end position="21"/>
    </location>
</feature>
<evidence type="ECO:0000313" key="3">
    <source>
        <dbReference type="EMBL" id="NVO77778.1"/>
    </source>
</evidence>
<feature type="chain" id="PRO_5032575288" evidence="1">
    <location>
        <begin position="22"/>
        <end position="178"/>
    </location>
</feature>
<dbReference type="Pfam" id="PF04205">
    <property type="entry name" value="FMN_bind"/>
    <property type="match status" value="1"/>
</dbReference>
<evidence type="ECO:0000313" key="4">
    <source>
        <dbReference type="Proteomes" id="UP000588051"/>
    </source>
</evidence>
<dbReference type="Proteomes" id="UP000588051">
    <property type="component" value="Unassembled WGS sequence"/>
</dbReference>
<gene>
    <name evidence="3" type="ORF">HV832_08025</name>
</gene>
<organism evidence="3 4">
    <name type="scientific">Undibacterium oligocarboniphilum</name>
    <dbReference type="NCBI Taxonomy" id="666702"/>
    <lineage>
        <taxon>Bacteria</taxon>
        <taxon>Pseudomonadati</taxon>
        <taxon>Pseudomonadota</taxon>
        <taxon>Betaproteobacteria</taxon>
        <taxon>Burkholderiales</taxon>
        <taxon>Oxalobacteraceae</taxon>
        <taxon>Undibacterium</taxon>
    </lineage>
</organism>
<evidence type="ECO:0000259" key="2">
    <source>
        <dbReference type="SMART" id="SM00900"/>
    </source>
</evidence>
<comment type="caution">
    <text evidence="3">The sequence shown here is derived from an EMBL/GenBank/DDBJ whole genome shotgun (WGS) entry which is preliminary data.</text>
</comment>
<proteinExistence type="predicted"/>
<dbReference type="EMBL" id="JABXYJ010000004">
    <property type="protein sequence ID" value="NVO77778.1"/>
    <property type="molecule type" value="Genomic_DNA"/>
</dbReference>
<name>A0A850QEP0_9BURK</name>
<dbReference type="GO" id="GO:0016020">
    <property type="term" value="C:membrane"/>
    <property type="evidence" value="ECO:0007669"/>
    <property type="project" value="InterPro"/>
</dbReference>
<reference evidence="3 4" key="1">
    <citation type="submission" date="2020-06" db="EMBL/GenBank/DDBJ databases">
        <authorList>
            <person name="Qiu C."/>
            <person name="Liu Z."/>
        </authorList>
    </citation>
    <scope>NUCLEOTIDE SEQUENCE [LARGE SCALE GENOMIC DNA]</scope>
    <source>
        <strain evidence="3 4">EM 1</strain>
    </source>
</reference>